<evidence type="ECO:0000313" key="10">
    <source>
        <dbReference type="EMBL" id="ACQ81741.1"/>
    </source>
</evidence>
<dbReference type="InterPro" id="IPR035906">
    <property type="entry name" value="MetI-like_sf"/>
</dbReference>
<feature type="transmembrane region" description="Helical" evidence="7">
    <location>
        <begin position="52"/>
        <end position="74"/>
    </location>
</feature>
<evidence type="ECO:0000256" key="3">
    <source>
        <dbReference type="ARBA" id="ARBA00022475"/>
    </source>
</evidence>
<dbReference type="EMBL" id="CP001618">
    <property type="protein sequence ID" value="ACQ81741.1"/>
    <property type="molecule type" value="Genomic_DNA"/>
</dbReference>
<dbReference type="OrthoDB" id="9778910at2"/>
<keyword evidence="4 7" id="KW-0812">Transmembrane</keyword>
<evidence type="ECO:0000256" key="6">
    <source>
        <dbReference type="ARBA" id="ARBA00023136"/>
    </source>
</evidence>
<evidence type="ECO:0000256" key="8">
    <source>
        <dbReference type="SAM" id="MobiDB-lite"/>
    </source>
</evidence>
<dbReference type="AlphaFoldDB" id="C5C2B6"/>
<accession>C5C2B6</accession>
<dbReference type="KEGG" id="bcv:Bcav_3499"/>
<keyword evidence="5 7" id="KW-1133">Transmembrane helix</keyword>
<reference evidence="10 11" key="1">
    <citation type="journal article" date="2009" name="Stand. Genomic Sci.">
        <title>Complete genome sequence of Beutenbergia cavernae type strain (HKI 0122).</title>
        <authorList>
            <person name="Land M."/>
            <person name="Pukall R."/>
            <person name="Abt B."/>
            <person name="Goker M."/>
            <person name="Rohde M."/>
            <person name="Glavina Del Rio T."/>
            <person name="Tice H."/>
            <person name="Copeland A."/>
            <person name="Cheng J.F."/>
            <person name="Lucas S."/>
            <person name="Chen F."/>
            <person name="Nolan M."/>
            <person name="Bruce D."/>
            <person name="Goodwin L."/>
            <person name="Pitluck S."/>
            <person name="Ivanova N."/>
            <person name="Mavromatis K."/>
            <person name="Ovchinnikova G."/>
            <person name="Pati A."/>
            <person name="Chen A."/>
            <person name="Palaniappan K."/>
            <person name="Hauser L."/>
            <person name="Chang Y.J."/>
            <person name="Jefferies C.C."/>
            <person name="Saunders E."/>
            <person name="Brettin T."/>
            <person name="Detter J.C."/>
            <person name="Han C."/>
            <person name="Chain P."/>
            <person name="Bristow J."/>
            <person name="Eisen J.A."/>
            <person name="Markowitz V."/>
            <person name="Hugenholtz P."/>
            <person name="Kyrpides N.C."/>
            <person name="Klenk H.P."/>
            <person name="Lapidus A."/>
        </authorList>
    </citation>
    <scope>NUCLEOTIDE SEQUENCE [LARGE SCALE GENOMIC DNA]</scope>
    <source>
        <strain evidence="11">ATCC BAA-8 / DSM 12333 / NBRC 16432</strain>
    </source>
</reference>
<feature type="compositionally biased region" description="Basic and acidic residues" evidence="8">
    <location>
        <begin position="1"/>
        <end position="12"/>
    </location>
</feature>
<dbReference type="Proteomes" id="UP000007962">
    <property type="component" value="Chromosome"/>
</dbReference>
<feature type="transmembrane region" description="Helical" evidence="7">
    <location>
        <begin position="278"/>
        <end position="302"/>
    </location>
</feature>
<feature type="region of interest" description="Disordered" evidence="8">
    <location>
        <begin position="1"/>
        <end position="41"/>
    </location>
</feature>
<keyword evidence="11" id="KW-1185">Reference proteome</keyword>
<comment type="subcellular location">
    <subcellularLocation>
        <location evidence="1 7">Cell membrane</location>
        <topology evidence="1 7">Multi-pass membrane protein</topology>
    </subcellularLocation>
</comment>
<dbReference type="HOGENOM" id="CLU_036879_0_2_11"/>
<comment type="similarity">
    <text evidence="7">Belongs to the binding-protein-dependent transport system permease family.</text>
</comment>
<protein>
    <submittedName>
        <fullName evidence="10">Binding-protein-dependent transport systems inner membrane component</fullName>
    </submittedName>
</protein>
<feature type="transmembrane region" description="Helical" evidence="7">
    <location>
        <begin position="191"/>
        <end position="213"/>
    </location>
</feature>
<dbReference type="PANTHER" id="PTHR43163">
    <property type="entry name" value="DIPEPTIDE TRANSPORT SYSTEM PERMEASE PROTEIN DPPB-RELATED"/>
    <property type="match status" value="1"/>
</dbReference>
<dbReference type="InterPro" id="IPR045621">
    <property type="entry name" value="BPD_transp_1_N"/>
</dbReference>
<dbReference type="eggNOG" id="COG0601">
    <property type="taxonomic scope" value="Bacteria"/>
</dbReference>
<feature type="domain" description="ABC transmembrane type-1" evidence="9">
    <location>
        <begin position="145"/>
        <end position="345"/>
    </location>
</feature>
<keyword evidence="2 7" id="KW-0813">Transport</keyword>
<sequence length="356" mass="36534">MSPRAARGDPLADARTSSRGRADHLSGRGRGTAGSGARAARGTPAVRGVRAVAWRLAGAVGVLWAAATVTFVAIRTVPGDPAQAILGGPGSQASAEALAQARADHGLDRPVLEQYLAYLGRLVRGDLGTSYARRTPVAELIGDQLPGTLTLAALALVLAWALALVSLLVTTRQRGGWDAVGNAIDTFAAALPAYWLGAVGILVFSTWLGWLPAIAGQSAASLVLPTLTLAIPLAGFLAQSMRETLTDSLHAPYTLSARARGEGEAGVRLRHSIRHASLPGIALSGWALGHLVGGAVVVETIFARPGLGRTLVAAVTARDVPLVTGVVLVSALAYVVVTIVADAVTRLADPRPEAAR</sequence>
<keyword evidence="3" id="KW-1003">Cell membrane</keyword>
<dbReference type="PANTHER" id="PTHR43163:SF6">
    <property type="entry name" value="DIPEPTIDE TRANSPORT SYSTEM PERMEASE PROTEIN DPPB-RELATED"/>
    <property type="match status" value="1"/>
</dbReference>
<evidence type="ECO:0000259" key="9">
    <source>
        <dbReference type="PROSITE" id="PS50928"/>
    </source>
</evidence>
<organism evidence="10 11">
    <name type="scientific">Beutenbergia cavernae (strain ATCC BAA-8 / DSM 12333 / CCUG 43141 / JCM 11478 / NBRC 16432 / NCIMB 13614 / HKI 0122)</name>
    <dbReference type="NCBI Taxonomy" id="471853"/>
    <lineage>
        <taxon>Bacteria</taxon>
        <taxon>Bacillati</taxon>
        <taxon>Actinomycetota</taxon>
        <taxon>Actinomycetes</taxon>
        <taxon>Micrococcales</taxon>
        <taxon>Beutenbergiaceae</taxon>
        <taxon>Beutenbergia</taxon>
    </lineage>
</organism>
<feature type="transmembrane region" description="Helical" evidence="7">
    <location>
        <begin position="322"/>
        <end position="341"/>
    </location>
</feature>
<proteinExistence type="inferred from homology"/>
<feature type="transmembrane region" description="Helical" evidence="7">
    <location>
        <begin position="219"/>
        <end position="238"/>
    </location>
</feature>
<evidence type="ECO:0000256" key="1">
    <source>
        <dbReference type="ARBA" id="ARBA00004651"/>
    </source>
</evidence>
<dbReference type="Pfam" id="PF00528">
    <property type="entry name" value="BPD_transp_1"/>
    <property type="match status" value="1"/>
</dbReference>
<dbReference type="SUPFAM" id="SSF161098">
    <property type="entry name" value="MetI-like"/>
    <property type="match status" value="1"/>
</dbReference>
<dbReference type="STRING" id="471853.Bcav_3499"/>
<dbReference type="Gene3D" id="1.10.3720.10">
    <property type="entry name" value="MetI-like"/>
    <property type="match status" value="1"/>
</dbReference>
<feature type="transmembrane region" description="Helical" evidence="7">
    <location>
        <begin position="149"/>
        <end position="170"/>
    </location>
</feature>
<dbReference type="GO" id="GO:0071916">
    <property type="term" value="F:dipeptide transmembrane transporter activity"/>
    <property type="evidence" value="ECO:0007669"/>
    <property type="project" value="TreeGrafter"/>
</dbReference>
<dbReference type="PROSITE" id="PS50928">
    <property type="entry name" value="ABC_TM1"/>
    <property type="match status" value="1"/>
</dbReference>
<evidence type="ECO:0000256" key="4">
    <source>
        <dbReference type="ARBA" id="ARBA00022692"/>
    </source>
</evidence>
<dbReference type="Pfam" id="PF19300">
    <property type="entry name" value="BPD_transp_1_N"/>
    <property type="match status" value="1"/>
</dbReference>
<dbReference type="RefSeq" id="WP_015883978.1">
    <property type="nucleotide sequence ID" value="NC_012669.1"/>
</dbReference>
<dbReference type="InterPro" id="IPR000515">
    <property type="entry name" value="MetI-like"/>
</dbReference>
<name>C5C2B6_BEUC1</name>
<dbReference type="GO" id="GO:0005886">
    <property type="term" value="C:plasma membrane"/>
    <property type="evidence" value="ECO:0007669"/>
    <property type="project" value="UniProtKB-SubCell"/>
</dbReference>
<gene>
    <name evidence="10" type="ordered locus">Bcav_3499</name>
</gene>
<evidence type="ECO:0000256" key="5">
    <source>
        <dbReference type="ARBA" id="ARBA00022989"/>
    </source>
</evidence>
<evidence type="ECO:0000256" key="7">
    <source>
        <dbReference type="RuleBase" id="RU363032"/>
    </source>
</evidence>
<evidence type="ECO:0000313" key="11">
    <source>
        <dbReference type="Proteomes" id="UP000007962"/>
    </source>
</evidence>
<keyword evidence="6 7" id="KW-0472">Membrane</keyword>
<evidence type="ECO:0000256" key="2">
    <source>
        <dbReference type="ARBA" id="ARBA00022448"/>
    </source>
</evidence>